<sequence>MNAHLYRRPTNGTASPGIDNSDRGTSSVRNSNDAVEWKWGSPSQPPMSWMSVCMKCREVADETMQLPCGHIFCKSCLNDACDRGRKRARREDGSSEDKQRRVTCPLDRHSFLDSHLTRLSFTAEDKNCLPVRCSHAEVDYRFL</sequence>
<evidence type="ECO:0000313" key="1">
    <source>
        <dbReference type="EMBL" id="KAH7974651.1"/>
    </source>
</evidence>
<gene>
    <name evidence="1" type="ORF">HPB49_017691</name>
</gene>
<name>A0ACB8DQK5_DERSI</name>
<evidence type="ECO:0000313" key="2">
    <source>
        <dbReference type="Proteomes" id="UP000821865"/>
    </source>
</evidence>
<accession>A0ACB8DQK5</accession>
<dbReference type="Proteomes" id="UP000821865">
    <property type="component" value="Chromosome 10"/>
</dbReference>
<protein>
    <submittedName>
        <fullName evidence="1">Uncharacterized protein</fullName>
    </submittedName>
</protein>
<organism evidence="1 2">
    <name type="scientific">Dermacentor silvarum</name>
    <name type="common">Tick</name>
    <dbReference type="NCBI Taxonomy" id="543639"/>
    <lineage>
        <taxon>Eukaryota</taxon>
        <taxon>Metazoa</taxon>
        <taxon>Ecdysozoa</taxon>
        <taxon>Arthropoda</taxon>
        <taxon>Chelicerata</taxon>
        <taxon>Arachnida</taxon>
        <taxon>Acari</taxon>
        <taxon>Parasitiformes</taxon>
        <taxon>Ixodida</taxon>
        <taxon>Ixodoidea</taxon>
        <taxon>Ixodidae</taxon>
        <taxon>Rhipicephalinae</taxon>
        <taxon>Dermacentor</taxon>
    </lineage>
</organism>
<dbReference type="EMBL" id="CM023479">
    <property type="protein sequence ID" value="KAH7974651.1"/>
    <property type="molecule type" value="Genomic_DNA"/>
</dbReference>
<keyword evidence="2" id="KW-1185">Reference proteome</keyword>
<comment type="caution">
    <text evidence="1">The sequence shown here is derived from an EMBL/GenBank/DDBJ whole genome shotgun (WGS) entry which is preliminary data.</text>
</comment>
<proteinExistence type="predicted"/>
<reference evidence="1" key="1">
    <citation type="submission" date="2020-05" db="EMBL/GenBank/DDBJ databases">
        <title>Large-scale comparative analyses of tick genomes elucidate their genetic diversity and vector capacities.</title>
        <authorList>
            <person name="Jia N."/>
            <person name="Wang J."/>
            <person name="Shi W."/>
            <person name="Du L."/>
            <person name="Sun Y."/>
            <person name="Zhan W."/>
            <person name="Jiang J."/>
            <person name="Wang Q."/>
            <person name="Zhang B."/>
            <person name="Ji P."/>
            <person name="Sakyi L.B."/>
            <person name="Cui X."/>
            <person name="Yuan T."/>
            <person name="Jiang B."/>
            <person name="Yang W."/>
            <person name="Lam T.T.-Y."/>
            <person name="Chang Q."/>
            <person name="Ding S."/>
            <person name="Wang X."/>
            <person name="Zhu J."/>
            <person name="Ruan X."/>
            <person name="Zhao L."/>
            <person name="Wei J."/>
            <person name="Que T."/>
            <person name="Du C."/>
            <person name="Cheng J."/>
            <person name="Dai P."/>
            <person name="Han X."/>
            <person name="Huang E."/>
            <person name="Gao Y."/>
            <person name="Liu J."/>
            <person name="Shao H."/>
            <person name="Ye R."/>
            <person name="Li L."/>
            <person name="Wei W."/>
            <person name="Wang X."/>
            <person name="Wang C."/>
            <person name="Yang T."/>
            <person name="Huo Q."/>
            <person name="Li W."/>
            <person name="Guo W."/>
            <person name="Chen H."/>
            <person name="Zhou L."/>
            <person name="Ni X."/>
            <person name="Tian J."/>
            <person name="Zhou Y."/>
            <person name="Sheng Y."/>
            <person name="Liu T."/>
            <person name="Pan Y."/>
            <person name="Xia L."/>
            <person name="Li J."/>
            <person name="Zhao F."/>
            <person name="Cao W."/>
        </authorList>
    </citation>
    <scope>NUCLEOTIDE SEQUENCE</scope>
    <source>
        <strain evidence="1">Dsil-2018</strain>
    </source>
</reference>